<reference evidence="3 4" key="1">
    <citation type="submission" date="2020-12" db="EMBL/GenBank/DDBJ databases">
        <title>Bacterial novel species Pedobacter sp. SD-b isolated from soil.</title>
        <authorList>
            <person name="Jung H.-Y."/>
        </authorList>
    </citation>
    <scope>NUCLEOTIDE SEQUENCE [LARGE SCALE GENOMIC DNA]</scope>
    <source>
        <strain evidence="3 4">SD-b</strain>
    </source>
</reference>
<dbReference type="PANTHER" id="PTHR43576:SF3">
    <property type="entry name" value="ALPHA-L-ARABINOFURANOSIDASE C"/>
    <property type="match status" value="1"/>
</dbReference>
<proteinExistence type="predicted"/>
<evidence type="ECO:0000313" key="4">
    <source>
        <dbReference type="Proteomes" id="UP000660024"/>
    </source>
</evidence>
<feature type="domain" description="Alpha-L-arabinofuranosidase 1 catalytic" evidence="2">
    <location>
        <begin position="82"/>
        <end position="231"/>
    </location>
</feature>
<dbReference type="EMBL" id="JAEHFY010000021">
    <property type="protein sequence ID" value="MBK0384051.1"/>
    <property type="molecule type" value="Genomic_DNA"/>
</dbReference>
<dbReference type="InterPro" id="IPR017853">
    <property type="entry name" value="GH"/>
</dbReference>
<feature type="signal peptide" evidence="1">
    <location>
        <begin position="1"/>
        <end position="21"/>
    </location>
</feature>
<dbReference type="PANTHER" id="PTHR43576">
    <property type="entry name" value="ALPHA-L-ARABINOFURANOSIDASE C-RELATED"/>
    <property type="match status" value="1"/>
</dbReference>
<comment type="caution">
    <text evidence="3">The sequence shown here is derived from an EMBL/GenBank/DDBJ whole genome shotgun (WGS) entry which is preliminary data.</text>
</comment>
<gene>
    <name evidence="3" type="ORF">I5M32_13865</name>
</gene>
<accession>A0ABS1BMT4</accession>
<evidence type="ECO:0000259" key="2">
    <source>
        <dbReference type="Pfam" id="PF22848"/>
    </source>
</evidence>
<evidence type="ECO:0000313" key="3">
    <source>
        <dbReference type="EMBL" id="MBK0384051.1"/>
    </source>
</evidence>
<dbReference type="SUPFAM" id="SSF51445">
    <property type="entry name" value="(Trans)glycosidases"/>
    <property type="match status" value="1"/>
</dbReference>
<organism evidence="3 4">
    <name type="scientific">Pedobacter segetis</name>
    <dbReference type="NCBI Taxonomy" id="2793069"/>
    <lineage>
        <taxon>Bacteria</taxon>
        <taxon>Pseudomonadati</taxon>
        <taxon>Bacteroidota</taxon>
        <taxon>Sphingobacteriia</taxon>
        <taxon>Sphingobacteriales</taxon>
        <taxon>Sphingobacteriaceae</taxon>
        <taxon>Pedobacter</taxon>
    </lineage>
</organism>
<sequence length="479" mass="55238">MKKELRFILLLVAIYPSIAFSQEEPEAKFITGRNQFVDSVPYALVNADKPQWKISKYLTGQHFVYANEPDSLYADERISQFMRDSKTGTIRWPGGTVVQFYHWDHLTGIPFSNDSWDPNYNGEKRSGEKFMDLDEYIAFCRKVNADPMVGVNIKSGRQYNRVAESLDEAKRLITYCKQKNYHVKFWYIGNEGYAKGISYKEYTKDIDAYAEVLKSVDPNITIIGDWKFGPLKKNRFEEALYIAKNSKHLNVLEFHEKWGVIWGLKTGHTVPQWQQETPLYDGRLGMYIQRFKDEMRKANKDVKISFNEWGLGTIDGGNKFDYAMVAADYLMEMFKNDVYQTCYWNLNAGERLSRVFDTNAEGTQILQLNPISKIFTLYADALQKDYLYLDCNEKSIYGFGAKDPKAGKVYLYLLNKSVKDSALKLGIFGLASKNADLKIERFVKPGIIITENLKAVDIKEKELVLKASSFTKITINTIN</sequence>
<dbReference type="Pfam" id="PF22848">
    <property type="entry name" value="ASD1_dom"/>
    <property type="match status" value="1"/>
</dbReference>
<dbReference type="RefSeq" id="WP_200587401.1">
    <property type="nucleotide sequence ID" value="NZ_JAEHFY010000021.1"/>
</dbReference>
<dbReference type="Gene3D" id="3.20.20.80">
    <property type="entry name" value="Glycosidases"/>
    <property type="match status" value="1"/>
</dbReference>
<dbReference type="InterPro" id="IPR055235">
    <property type="entry name" value="ASD1_cat"/>
</dbReference>
<protein>
    <recommendedName>
        <fullName evidence="2">Alpha-L-arabinofuranosidase 1 catalytic domain-containing protein</fullName>
    </recommendedName>
</protein>
<keyword evidence="4" id="KW-1185">Reference proteome</keyword>
<keyword evidence="1" id="KW-0732">Signal</keyword>
<dbReference type="Proteomes" id="UP000660024">
    <property type="component" value="Unassembled WGS sequence"/>
</dbReference>
<name>A0ABS1BMT4_9SPHI</name>
<evidence type="ECO:0000256" key="1">
    <source>
        <dbReference type="SAM" id="SignalP"/>
    </source>
</evidence>
<feature type="chain" id="PRO_5046658738" description="Alpha-L-arabinofuranosidase 1 catalytic domain-containing protein" evidence="1">
    <location>
        <begin position="22"/>
        <end position="479"/>
    </location>
</feature>